<dbReference type="InterPro" id="IPR044016">
    <property type="entry name" value="Big_13"/>
</dbReference>
<name>A0ABV7IZA6_9RHOB</name>
<dbReference type="InterPro" id="IPR041498">
    <property type="entry name" value="Big_6"/>
</dbReference>
<feature type="domain" description="Bacterial Ig-like" evidence="2">
    <location>
        <begin position="994"/>
        <end position="1065"/>
    </location>
</feature>
<evidence type="ECO:0000259" key="1">
    <source>
        <dbReference type="Pfam" id="PF17936"/>
    </source>
</evidence>
<dbReference type="Pfam" id="PF19077">
    <property type="entry name" value="Big_13"/>
    <property type="match status" value="4"/>
</dbReference>
<evidence type="ECO:0000313" key="5">
    <source>
        <dbReference type="Proteomes" id="UP001595547"/>
    </source>
</evidence>
<gene>
    <name evidence="4" type="ORF">ACFOGH_12500</name>
</gene>
<feature type="domain" description="Bacterial Ig-like" evidence="2">
    <location>
        <begin position="701"/>
        <end position="771"/>
    </location>
</feature>
<sequence length="1264" mass="125900">MVKAIDFAVRNVAGGAQHGSVAGDSQGNFIQVGSGDSVSLNLSRASVVGYEQQGGDLLVKLSDGRTVVLSNYFNENPGDVNHLYLSSDGEITEVIIHEGQGGVLAADYGPVSGWDKWSPLDDMRFTAADSISDVAMASNEPAGMAPFVPGLLGLGGLGAIAAGAGAIAVIAGAGGGGGSGGGGGGGTPDQTPPPVTVTEGTKSVNHVENGADYVNGVVIAGTSEPGAKIDVVVNGHTQTTVVDNTGHWTVTFPTTQVDPGEYETPVVVKATDAAGNSTTWNDVLVVDTVPNPINFDAVTGDDKVNFVENETGLVVTGTSVAGATLQVTLNGVTNTVVVGSDGHWTTTYPVGTLPAGEYNQVITATSTDNHGNTSTSSHTFAVDTQTSVAFTGTPGGDGTVNAAEAAAGVVLSGTAQAGASVSVVWGGTTLTTTANSSGVWTVTYPAGSVAAGTYTSTATATATDSFGNTATATQVVNVDTETAVTVNNGQSGGDDVISGAEAAAGVALTGTAEPGATVVVTLEGVSHTVTASASGTWTANFSTSEIRQGTYDSVVSVTSTDLAGNTASTTHNLHVDTQTTVAVNAGQAGGDDMVNAAEASAGLALTGTAEAGARVTVTFEGVTKIVTAGADGTWTANYSSSEVRSGTYDSTVQVSAVDAVGNTATTTHLLHVDTQIAVAIPAGQAGGDDAISGAEKAAGVTLTGTADAGATVVVTMEGVSHTVTATAAGTWSADFSASEVRAGTYDSVVTVRATDAAGNSATASHTVHVDTETRVAINVGQAGGDDIISGAEEAVGVALTGTAEAGATVVVTMEGVSHTVVASNAGTWTANFSASEIRSGTYASTVTAVATDALGNTATTTHVVNVDTEVVPFDRATLSYGSDQILNAAEAANGLTVTGHVEAGSTVMVKFGSGAQHAATVAADGSWSYTFAAGEIPAGENSVTLTAVATDHVGNVSTITEQVAVDTIVRNFTHQDVIAGDDILNAAERAAGLTLTGTSEPFSTLVLHLSNGSEVTASVGADGLWSATFPASSLPTGEGNMSVTVTATDHAGNTASYTDSFAYDTVMPNDPWITNDAGTGNLISGIASAASPDALTYHEVAASGAVHQLQTTAQFDAGVDVNGSNVPSHWAFFNTPVADGSYLVINDTDAAGNEQSTLYLRSTTGEVTVDLTRAGLQGFDFGTIDLTASHATVTLTEAQINSLTGADHQMAIRGGADDHVNIAGAVAGAHQVVNGESYTLYTLGSSGASVLIDDDINVNTSTGV</sequence>
<dbReference type="Gene3D" id="2.60.40.10">
    <property type="entry name" value="Immunoglobulins"/>
    <property type="match status" value="9"/>
</dbReference>
<feature type="domain" description="Bacterial Ig-like" evidence="2">
    <location>
        <begin position="507"/>
        <end position="577"/>
    </location>
</feature>
<keyword evidence="5" id="KW-1185">Reference proteome</keyword>
<organism evidence="4 5">
    <name type="scientific">Cypionkella sinensis</name>
    <dbReference type="NCBI Taxonomy" id="1756043"/>
    <lineage>
        <taxon>Bacteria</taxon>
        <taxon>Pseudomonadati</taxon>
        <taxon>Pseudomonadota</taxon>
        <taxon>Alphaproteobacteria</taxon>
        <taxon>Rhodobacterales</taxon>
        <taxon>Paracoccaceae</taxon>
        <taxon>Cypionkella</taxon>
    </lineage>
</organism>
<dbReference type="Proteomes" id="UP001595547">
    <property type="component" value="Unassembled WGS sequence"/>
</dbReference>
<feature type="domain" description="Biofilm-associated protein BapA-like prefix-like" evidence="3">
    <location>
        <begin position="21"/>
        <end position="111"/>
    </location>
</feature>
<protein>
    <submittedName>
        <fullName evidence="4">Ig-like domain-containing protein</fullName>
    </submittedName>
</protein>
<dbReference type="InterPro" id="IPR048051">
    <property type="entry name" value="BapA-like_prefix-like"/>
</dbReference>
<evidence type="ECO:0000259" key="3">
    <source>
        <dbReference type="Pfam" id="PF22783"/>
    </source>
</evidence>
<dbReference type="RefSeq" id="WP_380073401.1">
    <property type="nucleotide sequence ID" value="NZ_JBHRTO010000001.1"/>
</dbReference>
<proteinExistence type="predicted"/>
<reference evidence="5" key="1">
    <citation type="journal article" date="2019" name="Int. J. Syst. Evol. Microbiol.">
        <title>The Global Catalogue of Microorganisms (GCM) 10K type strain sequencing project: providing services to taxonomists for standard genome sequencing and annotation.</title>
        <authorList>
            <consortium name="The Broad Institute Genomics Platform"/>
            <consortium name="The Broad Institute Genome Sequencing Center for Infectious Disease"/>
            <person name="Wu L."/>
            <person name="Ma J."/>
        </authorList>
    </citation>
    <scope>NUCLEOTIDE SEQUENCE [LARGE SCALE GENOMIC DNA]</scope>
    <source>
        <strain evidence="5">KCTC 52039</strain>
    </source>
</reference>
<dbReference type="EMBL" id="JBHRTO010000001">
    <property type="protein sequence ID" value="MFC3181816.1"/>
    <property type="molecule type" value="Genomic_DNA"/>
</dbReference>
<evidence type="ECO:0000313" key="4">
    <source>
        <dbReference type="EMBL" id="MFC3181816.1"/>
    </source>
</evidence>
<evidence type="ECO:0000259" key="2">
    <source>
        <dbReference type="Pfam" id="PF19077"/>
    </source>
</evidence>
<dbReference type="InterPro" id="IPR013783">
    <property type="entry name" value="Ig-like_fold"/>
</dbReference>
<feature type="domain" description="Bacterial Ig-like" evidence="2">
    <location>
        <begin position="298"/>
        <end position="384"/>
    </location>
</feature>
<dbReference type="Pfam" id="PF22783">
    <property type="entry name" value="BapA_N"/>
    <property type="match status" value="1"/>
</dbReference>
<feature type="domain" description="Bacterial Ig" evidence="1">
    <location>
        <begin position="891"/>
        <end position="966"/>
    </location>
</feature>
<comment type="caution">
    <text evidence="4">The sequence shown here is derived from an EMBL/GenBank/DDBJ whole genome shotgun (WGS) entry which is preliminary data.</text>
</comment>
<dbReference type="Pfam" id="PF17936">
    <property type="entry name" value="Big_6"/>
    <property type="match status" value="1"/>
</dbReference>
<dbReference type="NCBIfam" id="NF033510">
    <property type="entry name" value="Ca_tandemer"/>
    <property type="match status" value="9"/>
</dbReference>
<accession>A0ABV7IZA6</accession>